<comment type="caution">
    <text evidence="1">The sequence shown here is derived from an EMBL/GenBank/DDBJ whole genome shotgun (WGS) entry which is preliminary data.</text>
</comment>
<organism evidence="1 2">
    <name type="scientific">Pistacia integerrima</name>
    <dbReference type="NCBI Taxonomy" id="434235"/>
    <lineage>
        <taxon>Eukaryota</taxon>
        <taxon>Viridiplantae</taxon>
        <taxon>Streptophyta</taxon>
        <taxon>Embryophyta</taxon>
        <taxon>Tracheophyta</taxon>
        <taxon>Spermatophyta</taxon>
        <taxon>Magnoliopsida</taxon>
        <taxon>eudicotyledons</taxon>
        <taxon>Gunneridae</taxon>
        <taxon>Pentapetalae</taxon>
        <taxon>rosids</taxon>
        <taxon>malvids</taxon>
        <taxon>Sapindales</taxon>
        <taxon>Anacardiaceae</taxon>
        <taxon>Pistacia</taxon>
    </lineage>
</organism>
<gene>
    <name evidence="1" type="ORF">Pint_05494</name>
</gene>
<proteinExistence type="predicted"/>
<sequence>MIGRALISVLWGVVADYYGRKPVILYWTISVVVLSTLFGLSINFWMAVITRFLLGIPVRNFYHYQAYATEVMREEHQALGLSAVSEYSMGHRTHHGPSSGWFVGLAWYLSFGIIFTIQPADKYPNIFSKESLFG</sequence>
<accession>A0ACC0Z7C8</accession>
<protein>
    <submittedName>
        <fullName evidence="1">Uncharacterized protein</fullName>
    </submittedName>
</protein>
<dbReference type="EMBL" id="CM047738">
    <property type="protein sequence ID" value="KAJ0047106.1"/>
    <property type="molecule type" value="Genomic_DNA"/>
</dbReference>
<dbReference type="Proteomes" id="UP001163603">
    <property type="component" value="Chromosome 3"/>
</dbReference>
<name>A0ACC0Z7C8_9ROSI</name>
<keyword evidence="2" id="KW-1185">Reference proteome</keyword>
<reference evidence="2" key="1">
    <citation type="journal article" date="2023" name="G3 (Bethesda)">
        <title>Genome assembly and association tests identify interacting loci associated with vigor, precocity, and sex in interspecific pistachio rootstocks.</title>
        <authorList>
            <person name="Palmer W."/>
            <person name="Jacygrad E."/>
            <person name="Sagayaradj S."/>
            <person name="Cavanaugh K."/>
            <person name="Han R."/>
            <person name="Bertier L."/>
            <person name="Beede B."/>
            <person name="Kafkas S."/>
            <person name="Golino D."/>
            <person name="Preece J."/>
            <person name="Michelmore R."/>
        </authorList>
    </citation>
    <scope>NUCLEOTIDE SEQUENCE [LARGE SCALE GENOMIC DNA]</scope>
</reference>
<evidence type="ECO:0000313" key="1">
    <source>
        <dbReference type="EMBL" id="KAJ0047106.1"/>
    </source>
</evidence>
<evidence type="ECO:0000313" key="2">
    <source>
        <dbReference type="Proteomes" id="UP001163603"/>
    </source>
</evidence>